<protein>
    <submittedName>
        <fullName evidence="2">Uncharacterized protein</fullName>
    </submittedName>
</protein>
<accession>A0A9J6AKF1</accession>
<reference evidence="2 3" key="1">
    <citation type="submission" date="2020-09" db="EMBL/GenBank/DDBJ databases">
        <title>De no assembly of potato wild relative species, Solanum commersonii.</title>
        <authorList>
            <person name="Cho K."/>
        </authorList>
    </citation>
    <scope>NUCLEOTIDE SEQUENCE [LARGE SCALE GENOMIC DNA]</scope>
    <source>
        <strain evidence="2">LZ3.2</strain>
        <tissue evidence="2">Leaf</tissue>
    </source>
</reference>
<dbReference type="InterPro" id="IPR044589">
    <property type="entry name" value="GATA26/27"/>
</dbReference>
<evidence type="ECO:0000313" key="3">
    <source>
        <dbReference type="Proteomes" id="UP000824120"/>
    </source>
</evidence>
<name>A0A9J6AKF1_SOLCO</name>
<comment type="caution">
    <text evidence="2">The sequence shown here is derived from an EMBL/GenBank/DDBJ whole genome shotgun (WGS) entry which is preliminary data.</text>
</comment>
<dbReference type="PANTHER" id="PTHR46855:SF19">
    <property type="entry name" value="GATA-TYPE DOMAIN-CONTAINING PROTEIN"/>
    <property type="match status" value="1"/>
</dbReference>
<dbReference type="Proteomes" id="UP000824120">
    <property type="component" value="Chromosome 2"/>
</dbReference>
<keyword evidence="3" id="KW-1185">Reference proteome</keyword>
<feature type="region of interest" description="Disordered" evidence="1">
    <location>
        <begin position="1"/>
        <end position="34"/>
    </location>
</feature>
<dbReference type="PANTHER" id="PTHR46855">
    <property type="entry name" value="OSJNBB0038F03.10 PROTEIN"/>
    <property type="match status" value="1"/>
</dbReference>
<dbReference type="AlphaFoldDB" id="A0A9J6AKF1"/>
<proteinExistence type="predicted"/>
<gene>
    <name evidence="2" type="ORF">H5410_010328</name>
</gene>
<evidence type="ECO:0000313" key="2">
    <source>
        <dbReference type="EMBL" id="KAG5625110.1"/>
    </source>
</evidence>
<sequence>MHKVQAGEADKYPLWNPESVPRRKRSERRKHILSPVERLQRQLHTNLQEPDLKSSLPMMKIF</sequence>
<organism evidence="2 3">
    <name type="scientific">Solanum commersonii</name>
    <name type="common">Commerson's wild potato</name>
    <name type="synonym">Commerson's nightshade</name>
    <dbReference type="NCBI Taxonomy" id="4109"/>
    <lineage>
        <taxon>Eukaryota</taxon>
        <taxon>Viridiplantae</taxon>
        <taxon>Streptophyta</taxon>
        <taxon>Embryophyta</taxon>
        <taxon>Tracheophyta</taxon>
        <taxon>Spermatophyta</taxon>
        <taxon>Magnoliopsida</taxon>
        <taxon>eudicotyledons</taxon>
        <taxon>Gunneridae</taxon>
        <taxon>Pentapetalae</taxon>
        <taxon>asterids</taxon>
        <taxon>lamiids</taxon>
        <taxon>Solanales</taxon>
        <taxon>Solanaceae</taxon>
        <taxon>Solanoideae</taxon>
        <taxon>Solaneae</taxon>
        <taxon>Solanum</taxon>
    </lineage>
</organism>
<feature type="compositionally biased region" description="Basic residues" evidence="1">
    <location>
        <begin position="22"/>
        <end position="32"/>
    </location>
</feature>
<evidence type="ECO:0000256" key="1">
    <source>
        <dbReference type="SAM" id="MobiDB-lite"/>
    </source>
</evidence>
<dbReference type="OrthoDB" id="515401at2759"/>
<dbReference type="EMBL" id="JACXVP010000002">
    <property type="protein sequence ID" value="KAG5625110.1"/>
    <property type="molecule type" value="Genomic_DNA"/>
</dbReference>